<gene>
    <name evidence="4 5" type="primary">rpsF</name>
    <name evidence="5" type="ORF">FEAC_11210</name>
</gene>
<dbReference type="InterPro" id="IPR035980">
    <property type="entry name" value="Ribosomal_bS6_sf"/>
</dbReference>
<accession>A0A0D8FV68</accession>
<dbReference type="InterPro" id="IPR014717">
    <property type="entry name" value="Transl_elong_EF1B/ribsomal_bS6"/>
</dbReference>
<dbReference type="Gene3D" id="3.30.70.60">
    <property type="match status" value="1"/>
</dbReference>
<dbReference type="InterPro" id="IPR000529">
    <property type="entry name" value="Ribosomal_bS6"/>
</dbReference>
<dbReference type="GO" id="GO:0006412">
    <property type="term" value="P:translation"/>
    <property type="evidence" value="ECO:0007669"/>
    <property type="project" value="UniProtKB-UniRule"/>
</dbReference>
<dbReference type="GO" id="GO:1990904">
    <property type="term" value="C:ribonucleoprotein complex"/>
    <property type="evidence" value="ECO:0007669"/>
    <property type="project" value="UniProtKB-KW"/>
</dbReference>
<dbReference type="NCBIfam" id="TIGR00166">
    <property type="entry name" value="S6"/>
    <property type="match status" value="1"/>
</dbReference>
<evidence type="ECO:0000256" key="2">
    <source>
        <dbReference type="ARBA" id="ARBA00035104"/>
    </source>
</evidence>
<keyword evidence="6" id="KW-1185">Reference proteome</keyword>
<dbReference type="GO" id="GO:0005737">
    <property type="term" value="C:cytoplasm"/>
    <property type="evidence" value="ECO:0007669"/>
    <property type="project" value="UniProtKB-ARBA"/>
</dbReference>
<keyword evidence="4" id="KW-0694">RNA-binding</keyword>
<reference evidence="5 6" key="1">
    <citation type="submission" date="2015-01" db="EMBL/GenBank/DDBJ databases">
        <title>Draft genome of the acidophilic iron oxidizer Ferrimicrobium acidiphilum strain T23.</title>
        <authorList>
            <person name="Poehlein A."/>
            <person name="Eisen S."/>
            <person name="Schloemann M."/>
            <person name="Johnson B.D."/>
            <person name="Daniel R."/>
            <person name="Muehling M."/>
        </authorList>
    </citation>
    <scope>NUCLEOTIDE SEQUENCE [LARGE SCALE GENOMIC DNA]</scope>
    <source>
        <strain evidence="5 6">T23</strain>
    </source>
</reference>
<evidence type="ECO:0000256" key="3">
    <source>
        <dbReference type="ARBA" id="ARBA00035294"/>
    </source>
</evidence>
<dbReference type="PANTHER" id="PTHR21011:SF1">
    <property type="entry name" value="SMALL RIBOSOMAL SUBUNIT PROTEIN BS6M"/>
    <property type="match status" value="1"/>
</dbReference>
<dbReference type="Proteomes" id="UP000032336">
    <property type="component" value="Unassembled WGS sequence"/>
</dbReference>
<dbReference type="STRING" id="1121877.FEAC_11210"/>
<dbReference type="HAMAP" id="MF_00360">
    <property type="entry name" value="Ribosomal_bS6"/>
    <property type="match status" value="1"/>
</dbReference>
<evidence type="ECO:0000313" key="6">
    <source>
        <dbReference type="Proteomes" id="UP000032336"/>
    </source>
</evidence>
<dbReference type="eggNOG" id="COG0360">
    <property type="taxonomic scope" value="Bacteria"/>
</dbReference>
<evidence type="ECO:0000256" key="4">
    <source>
        <dbReference type="HAMAP-Rule" id="MF_00360"/>
    </source>
</evidence>
<dbReference type="CDD" id="cd00473">
    <property type="entry name" value="bS6"/>
    <property type="match status" value="1"/>
</dbReference>
<evidence type="ECO:0000256" key="1">
    <source>
        <dbReference type="ARBA" id="ARBA00009512"/>
    </source>
</evidence>
<dbReference type="AlphaFoldDB" id="A0A0D8FV68"/>
<organism evidence="5 6">
    <name type="scientific">Ferrimicrobium acidiphilum DSM 19497</name>
    <dbReference type="NCBI Taxonomy" id="1121877"/>
    <lineage>
        <taxon>Bacteria</taxon>
        <taxon>Bacillati</taxon>
        <taxon>Actinomycetota</taxon>
        <taxon>Acidimicrobiia</taxon>
        <taxon>Acidimicrobiales</taxon>
        <taxon>Acidimicrobiaceae</taxon>
        <taxon>Ferrimicrobium</taxon>
    </lineage>
</organism>
<dbReference type="Pfam" id="PF01250">
    <property type="entry name" value="Ribosomal_S6"/>
    <property type="match status" value="1"/>
</dbReference>
<proteinExistence type="inferred from homology"/>
<comment type="caution">
    <text evidence="5">The sequence shown here is derived from an EMBL/GenBank/DDBJ whole genome shotgun (WGS) entry which is preliminary data.</text>
</comment>
<dbReference type="GO" id="GO:0005840">
    <property type="term" value="C:ribosome"/>
    <property type="evidence" value="ECO:0007669"/>
    <property type="project" value="UniProtKB-KW"/>
</dbReference>
<comment type="function">
    <text evidence="2 4">Binds together with bS18 to 16S ribosomal RNA.</text>
</comment>
<name>A0A0D8FV68_9ACTN</name>
<keyword evidence="4" id="KW-0699">rRNA-binding</keyword>
<evidence type="ECO:0000313" key="5">
    <source>
        <dbReference type="EMBL" id="KJE77188.1"/>
    </source>
</evidence>
<dbReference type="GO" id="GO:0070181">
    <property type="term" value="F:small ribosomal subunit rRNA binding"/>
    <property type="evidence" value="ECO:0007669"/>
    <property type="project" value="TreeGrafter"/>
</dbReference>
<keyword evidence="4" id="KW-0687">Ribonucleoprotein</keyword>
<sequence>MKSLVHRRYLLRTYELALITDSSLEETVREGVTGRVESIVAAGGGSLGEGAVWGRRTLIYPIAHHLEGFYSFHRFQAEPATVTELDRVLSIADEVLRFKIVRLPERAIQSGKAPLLKGAAR</sequence>
<comment type="similarity">
    <text evidence="1 4">Belongs to the bacterial ribosomal protein bS6 family.</text>
</comment>
<dbReference type="PANTHER" id="PTHR21011">
    <property type="entry name" value="MITOCHONDRIAL 28S RIBOSOMAL PROTEIN S6"/>
    <property type="match status" value="1"/>
</dbReference>
<dbReference type="GO" id="GO:0003735">
    <property type="term" value="F:structural constituent of ribosome"/>
    <property type="evidence" value="ECO:0007669"/>
    <property type="project" value="InterPro"/>
</dbReference>
<dbReference type="SUPFAM" id="SSF54995">
    <property type="entry name" value="Ribosomal protein S6"/>
    <property type="match status" value="1"/>
</dbReference>
<keyword evidence="4 5" id="KW-0689">Ribosomal protein</keyword>
<protein>
    <recommendedName>
        <fullName evidence="3 4">Small ribosomal subunit protein bS6</fullName>
    </recommendedName>
</protein>
<dbReference type="InterPro" id="IPR020814">
    <property type="entry name" value="Ribosomal_S6_plastid/chlpt"/>
</dbReference>
<dbReference type="EMBL" id="JXUW01000007">
    <property type="protein sequence ID" value="KJE77188.1"/>
    <property type="molecule type" value="Genomic_DNA"/>
</dbReference>